<gene>
    <name evidence="2" type="ORF">VNI00_005307</name>
</gene>
<sequence length="231" mass="25614">MQPKTCAPEFLDLTHYTQNHSSMSQEDEECLAEEVPTGFGYTSVLSDDMERKHALRPKMTRFHSDEASPLTTPDDSEHIILRSTSSLRGSHPSSSHATNKRYRLVGSSSPSGSRAARRKPSEAPNPGQPSIIDYCFFVREENASGSTASCGYLEDHDLILDEVSSSFEALTSSMNVDVPNSRIDSEDGGSLLWKDSNSIPQHSKTSFSMPDMIKVTFHPSTRRKSIRGRRS</sequence>
<evidence type="ECO:0000256" key="1">
    <source>
        <dbReference type="SAM" id="MobiDB-lite"/>
    </source>
</evidence>
<organism evidence="2 3">
    <name type="scientific">Paramarasmius palmivorus</name>
    <dbReference type="NCBI Taxonomy" id="297713"/>
    <lineage>
        <taxon>Eukaryota</taxon>
        <taxon>Fungi</taxon>
        <taxon>Dikarya</taxon>
        <taxon>Basidiomycota</taxon>
        <taxon>Agaricomycotina</taxon>
        <taxon>Agaricomycetes</taxon>
        <taxon>Agaricomycetidae</taxon>
        <taxon>Agaricales</taxon>
        <taxon>Marasmiineae</taxon>
        <taxon>Marasmiaceae</taxon>
        <taxon>Paramarasmius</taxon>
    </lineage>
</organism>
<feature type="region of interest" description="Disordered" evidence="1">
    <location>
        <begin position="83"/>
        <end position="127"/>
    </location>
</feature>
<dbReference type="EMBL" id="JAYKXP010000015">
    <property type="protein sequence ID" value="KAK7049877.1"/>
    <property type="molecule type" value="Genomic_DNA"/>
</dbReference>
<proteinExistence type="predicted"/>
<comment type="caution">
    <text evidence="2">The sequence shown here is derived from an EMBL/GenBank/DDBJ whole genome shotgun (WGS) entry which is preliminary data.</text>
</comment>
<feature type="compositionally biased region" description="Low complexity" evidence="1">
    <location>
        <begin position="83"/>
        <end position="95"/>
    </location>
</feature>
<accession>A0AAW0DEP6</accession>
<keyword evidence="3" id="KW-1185">Reference proteome</keyword>
<evidence type="ECO:0000313" key="2">
    <source>
        <dbReference type="EMBL" id="KAK7049877.1"/>
    </source>
</evidence>
<dbReference type="AlphaFoldDB" id="A0AAW0DEP6"/>
<evidence type="ECO:0000313" key="3">
    <source>
        <dbReference type="Proteomes" id="UP001383192"/>
    </source>
</evidence>
<dbReference type="Proteomes" id="UP001383192">
    <property type="component" value="Unassembled WGS sequence"/>
</dbReference>
<protein>
    <submittedName>
        <fullName evidence="2">Uncharacterized protein</fullName>
    </submittedName>
</protein>
<reference evidence="2 3" key="1">
    <citation type="submission" date="2024-01" db="EMBL/GenBank/DDBJ databases">
        <title>A draft genome for a cacao thread blight-causing isolate of Paramarasmius palmivorus.</title>
        <authorList>
            <person name="Baruah I.K."/>
            <person name="Bukari Y."/>
            <person name="Amoako-Attah I."/>
            <person name="Meinhardt L.W."/>
            <person name="Bailey B.A."/>
            <person name="Cohen S.P."/>
        </authorList>
    </citation>
    <scope>NUCLEOTIDE SEQUENCE [LARGE SCALE GENOMIC DNA]</scope>
    <source>
        <strain evidence="2 3">GH-12</strain>
    </source>
</reference>
<feature type="region of interest" description="Disordered" evidence="1">
    <location>
        <begin position="58"/>
        <end position="77"/>
    </location>
</feature>
<name>A0AAW0DEP6_9AGAR</name>